<dbReference type="InterPro" id="IPR031107">
    <property type="entry name" value="Small_HSP"/>
</dbReference>
<name>A0A381TJQ6_9ZZZZ</name>
<proteinExistence type="predicted"/>
<dbReference type="Gene3D" id="2.60.40.790">
    <property type="match status" value="1"/>
</dbReference>
<organism evidence="2">
    <name type="scientific">marine metagenome</name>
    <dbReference type="NCBI Taxonomy" id="408172"/>
    <lineage>
        <taxon>unclassified sequences</taxon>
        <taxon>metagenomes</taxon>
        <taxon>ecological metagenomes</taxon>
    </lineage>
</organism>
<dbReference type="PROSITE" id="PS01031">
    <property type="entry name" value="SHSP"/>
    <property type="match status" value="1"/>
</dbReference>
<dbReference type="PANTHER" id="PTHR11527">
    <property type="entry name" value="HEAT-SHOCK PROTEIN 20 FAMILY MEMBER"/>
    <property type="match status" value="1"/>
</dbReference>
<sequence>MEEAMMLARWSPLDDFSDLHREVDRLFGRSWSNVATGVNEGAWVPATEVTSGEDGWQLRIALPGVNKNDVNVDLHGETLTIKGERTDTKRNDELHVSEIRYGRFERAFTLPAKVEGDKVNARFENGMLELTLPLAASARSKRIEIGAAAEKDIDVEKIA</sequence>
<dbReference type="InterPro" id="IPR008978">
    <property type="entry name" value="HSP20-like_chaperone"/>
</dbReference>
<protein>
    <recommendedName>
        <fullName evidence="1">SHSP domain-containing protein</fullName>
    </recommendedName>
</protein>
<dbReference type="EMBL" id="UINC01004423">
    <property type="protein sequence ID" value="SVA14213.1"/>
    <property type="molecule type" value="Genomic_DNA"/>
</dbReference>
<evidence type="ECO:0000313" key="2">
    <source>
        <dbReference type="EMBL" id="SVA14213.1"/>
    </source>
</evidence>
<reference evidence="2" key="1">
    <citation type="submission" date="2018-05" db="EMBL/GenBank/DDBJ databases">
        <authorList>
            <person name="Lanie J.A."/>
            <person name="Ng W.-L."/>
            <person name="Kazmierczak K.M."/>
            <person name="Andrzejewski T.M."/>
            <person name="Davidsen T.M."/>
            <person name="Wayne K.J."/>
            <person name="Tettelin H."/>
            <person name="Glass J.I."/>
            <person name="Rusch D."/>
            <person name="Podicherti R."/>
            <person name="Tsui H.-C.T."/>
            <person name="Winkler M.E."/>
        </authorList>
    </citation>
    <scope>NUCLEOTIDE SEQUENCE</scope>
</reference>
<dbReference type="SUPFAM" id="SSF49764">
    <property type="entry name" value="HSP20-like chaperones"/>
    <property type="match status" value="1"/>
</dbReference>
<evidence type="ECO:0000259" key="1">
    <source>
        <dbReference type="PROSITE" id="PS01031"/>
    </source>
</evidence>
<dbReference type="AlphaFoldDB" id="A0A381TJQ6"/>
<gene>
    <name evidence="2" type="ORF">METZ01_LOCUS67067</name>
</gene>
<accession>A0A381TJQ6</accession>
<dbReference type="InterPro" id="IPR002068">
    <property type="entry name" value="A-crystallin/Hsp20_dom"/>
</dbReference>
<dbReference type="Pfam" id="PF00011">
    <property type="entry name" value="HSP20"/>
    <property type="match status" value="1"/>
</dbReference>
<feature type="domain" description="SHSP" evidence="1">
    <location>
        <begin position="38"/>
        <end position="148"/>
    </location>
</feature>
<dbReference type="CDD" id="cd06464">
    <property type="entry name" value="ACD_sHsps-like"/>
    <property type="match status" value="1"/>
</dbReference>